<evidence type="ECO:0000313" key="5">
    <source>
        <dbReference type="EMBL" id="MDY7228166.1"/>
    </source>
</evidence>
<gene>
    <name evidence="5" type="ORF">SYV04_17230</name>
</gene>
<evidence type="ECO:0000256" key="1">
    <source>
        <dbReference type="ARBA" id="ARBA00022729"/>
    </source>
</evidence>
<keyword evidence="1 3" id="KW-0732">Signal</keyword>
<proteinExistence type="predicted"/>
<sequence>MRRLSIAVLLVTACVLPLTPGCAGDEVVPQLPLEPSPDGGSPDGGGPGGTPDAGPGDTTAPGVVSANPAEGTTGLYPVEVYYRTTGQGGLSQRKVFTVQFTEPMDTSITQASLFNLTDPSLEPRLMEGTWSTDGQTLTLLLLQPEEGGPVLEEENAYAVDLKGFKDLAGNLLDATHAGLGDGRLDFKTGPTDHLLNHACGHTLVDTVIPVEASATPTGTVPRTDQTHKYYEVTVPMGEGTYSGYTRLRLVPETPYILFLDQDVSVALSSTVDGTPVEAQLEAASPACPGITHRVRFTSPDAPELRVRFTTPGSKLRLLLEESI</sequence>
<dbReference type="EMBL" id="JAXIVS010000005">
    <property type="protein sequence ID" value="MDY7228166.1"/>
    <property type="molecule type" value="Genomic_DNA"/>
</dbReference>
<evidence type="ECO:0000256" key="3">
    <source>
        <dbReference type="SAM" id="SignalP"/>
    </source>
</evidence>
<evidence type="ECO:0000256" key="2">
    <source>
        <dbReference type="SAM" id="MobiDB-lite"/>
    </source>
</evidence>
<protein>
    <submittedName>
        <fullName evidence="5">Ig-like domain-containing protein</fullName>
    </submittedName>
</protein>
<dbReference type="Gene3D" id="2.60.40.1220">
    <property type="match status" value="1"/>
</dbReference>
<accession>A0ABU5H4J4</accession>
<feature type="domain" description="SbsA Ig-like" evidence="4">
    <location>
        <begin position="57"/>
        <end position="187"/>
    </location>
</feature>
<name>A0ABU5H4J4_9BACT</name>
<organism evidence="5 6">
    <name type="scientific">Hyalangium rubrum</name>
    <dbReference type="NCBI Taxonomy" id="3103134"/>
    <lineage>
        <taxon>Bacteria</taxon>
        <taxon>Pseudomonadati</taxon>
        <taxon>Myxococcota</taxon>
        <taxon>Myxococcia</taxon>
        <taxon>Myxococcales</taxon>
        <taxon>Cystobacterineae</taxon>
        <taxon>Archangiaceae</taxon>
        <taxon>Hyalangium</taxon>
    </lineage>
</organism>
<dbReference type="RefSeq" id="WP_321546890.1">
    <property type="nucleotide sequence ID" value="NZ_JAXIVS010000005.1"/>
</dbReference>
<dbReference type="Pfam" id="PF13205">
    <property type="entry name" value="Big_5"/>
    <property type="match status" value="1"/>
</dbReference>
<evidence type="ECO:0000259" key="4">
    <source>
        <dbReference type="Pfam" id="PF13205"/>
    </source>
</evidence>
<dbReference type="InterPro" id="IPR032812">
    <property type="entry name" value="SbsA_Ig"/>
</dbReference>
<feature type="compositionally biased region" description="Gly residues" evidence="2">
    <location>
        <begin position="41"/>
        <end position="51"/>
    </location>
</feature>
<comment type="caution">
    <text evidence="5">The sequence shown here is derived from an EMBL/GenBank/DDBJ whole genome shotgun (WGS) entry which is preliminary data.</text>
</comment>
<keyword evidence="6" id="KW-1185">Reference proteome</keyword>
<reference evidence="5 6" key="1">
    <citation type="submission" date="2023-12" db="EMBL/GenBank/DDBJ databases">
        <title>the genome sequence of Hyalangium sp. s54d21.</title>
        <authorList>
            <person name="Zhang X."/>
        </authorList>
    </citation>
    <scope>NUCLEOTIDE SEQUENCE [LARGE SCALE GENOMIC DNA]</scope>
    <source>
        <strain evidence="6">s54d21</strain>
    </source>
</reference>
<evidence type="ECO:0000313" key="6">
    <source>
        <dbReference type="Proteomes" id="UP001291309"/>
    </source>
</evidence>
<feature type="region of interest" description="Disordered" evidence="2">
    <location>
        <begin position="27"/>
        <end position="70"/>
    </location>
</feature>
<dbReference type="InterPro" id="IPR014755">
    <property type="entry name" value="Cu-Rt/internalin_Ig-like"/>
</dbReference>
<feature type="chain" id="PRO_5046747325" evidence="3">
    <location>
        <begin position="24"/>
        <end position="323"/>
    </location>
</feature>
<dbReference type="Proteomes" id="UP001291309">
    <property type="component" value="Unassembled WGS sequence"/>
</dbReference>
<feature type="signal peptide" evidence="3">
    <location>
        <begin position="1"/>
        <end position="23"/>
    </location>
</feature>
<feature type="compositionally biased region" description="Low complexity" evidence="2">
    <location>
        <begin position="52"/>
        <end position="62"/>
    </location>
</feature>